<comment type="caution">
    <text evidence="1">The sequence shown here is derived from an EMBL/GenBank/DDBJ whole genome shotgun (WGS) entry which is preliminary data.</text>
</comment>
<accession>A0A395J5E8</accession>
<keyword evidence="2" id="KW-1185">Reference proteome</keyword>
<name>A0A395J5E8_9HELO</name>
<dbReference type="AlphaFoldDB" id="A0A395J5E8"/>
<dbReference type="Proteomes" id="UP000249056">
    <property type="component" value="Unassembled WGS sequence"/>
</dbReference>
<protein>
    <submittedName>
        <fullName evidence="1">Uncharacterized protein</fullName>
    </submittedName>
</protein>
<dbReference type="EMBL" id="QKRW01000003">
    <property type="protein sequence ID" value="RAL67476.1"/>
    <property type="molecule type" value="Genomic_DNA"/>
</dbReference>
<proteinExistence type="predicted"/>
<evidence type="ECO:0000313" key="1">
    <source>
        <dbReference type="EMBL" id="RAL67476.1"/>
    </source>
</evidence>
<organism evidence="1 2">
    <name type="scientific">Monilinia fructigena</name>
    <dbReference type="NCBI Taxonomy" id="38457"/>
    <lineage>
        <taxon>Eukaryota</taxon>
        <taxon>Fungi</taxon>
        <taxon>Dikarya</taxon>
        <taxon>Ascomycota</taxon>
        <taxon>Pezizomycotina</taxon>
        <taxon>Leotiomycetes</taxon>
        <taxon>Helotiales</taxon>
        <taxon>Sclerotiniaceae</taxon>
        <taxon>Monilinia</taxon>
    </lineage>
</organism>
<gene>
    <name evidence="1" type="ORF">DID88_008231</name>
</gene>
<dbReference type="OrthoDB" id="3514511at2759"/>
<reference evidence="1 2" key="1">
    <citation type="submission" date="2018-06" db="EMBL/GenBank/DDBJ databases">
        <title>Genome Sequence of the Brown Rot Fungal Pathogen Monilinia fructigena.</title>
        <authorList>
            <person name="Landi L."/>
            <person name="De Miccolis Angelini R.M."/>
            <person name="Pollastro S."/>
            <person name="Abate D."/>
            <person name="Faretra F."/>
            <person name="Romanazzi G."/>
        </authorList>
    </citation>
    <scope>NUCLEOTIDE SEQUENCE [LARGE SCALE GENOMIC DNA]</scope>
    <source>
        <strain evidence="1 2">Mfrg269</strain>
    </source>
</reference>
<evidence type="ECO:0000313" key="2">
    <source>
        <dbReference type="Proteomes" id="UP000249056"/>
    </source>
</evidence>
<sequence length="144" mass="16024">MTQNLLNRAVFLIIAWYDVEIFSNFHCQFIKLQTFRPISNQPSSTTYKENESTITVVNNSTADVYVSVTYSGDDFQKEAARAGTLSRPTEGLTIGITGPVTKWPELPEARLLGHQSSLSLLSQAKPCTSINRRLLVAAFRLLEG</sequence>